<dbReference type="InterPro" id="IPR003152">
    <property type="entry name" value="FATC_dom"/>
</dbReference>
<gene>
    <name evidence="2" type="ORF">DYB28_004495</name>
</gene>
<comment type="caution">
    <text evidence="2">The sequence shown here is derived from an EMBL/GenBank/DDBJ whole genome shotgun (WGS) entry which is preliminary data.</text>
</comment>
<dbReference type="AlphaFoldDB" id="A0A9X8HFB9"/>
<dbReference type="SMART" id="SM01343">
    <property type="entry name" value="FATC"/>
    <property type="match status" value="1"/>
</dbReference>
<feature type="domain" description="FATC" evidence="1">
    <location>
        <begin position="184"/>
        <end position="216"/>
    </location>
</feature>
<sequence length="216" mass="23508">MSQATRVRQSLVAHWLEIRDDVASPLLALAQAVAALLDTEKAKSAAVLWENERLVKILSKSTKRTPELGELQAAVSVYEATSANLHAKYTAVMQACGDFAQQCSEIKVAAAVASAPATTMASVVRGNSSKPRQDKSLATLSTDDPLTVLNAIQQVIQVSSEMRPIRQAMETVVGLFQKLDGEASHLSVEQQVQWLIQEATSVDNLCQMYEGWTPWI</sequence>
<reference evidence="2 3" key="1">
    <citation type="journal article" date="2018" name="J. Invertebr. Pathol.">
        <title>New genotyping method for the causative agent of crayfish plague (Aphanomyces astaci) based on whole genome data.</title>
        <authorList>
            <person name="Minardi D."/>
            <person name="Studholme D.J."/>
            <person name="van der Giezen M."/>
            <person name="Pretto T."/>
            <person name="Oidtmann B."/>
        </authorList>
    </citation>
    <scope>NUCLEOTIDE SEQUENCE [LARGE SCALE GENOMIC DNA]</scope>
    <source>
        <strain evidence="2 3">KB13</strain>
    </source>
</reference>
<dbReference type="PROSITE" id="PS51190">
    <property type="entry name" value="FATC"/>
    <property type="match status" value="1"/>
</dbReference>
<organism evidence="2 3">
    <name type="scientific">Aphanomyces astaci</name>
    <name type="common">Crayfish plague agent</name>
    <dbReference type="NCBI Taxonomy" id="112090"/>
    <lineage>
        <taxon>Eukaryota</taxon>
        <taxon>Sar</taxon>
        <taxon>Stramenopiles</taxon>
        <taxon>Oomycota</taxon>
        <taxon>Saprolegniomycetes</taxon>
        <taxon>Saprolegniales</taxon>
        <taxon>Verrucalvaceae</taxon>
        <taxon>Aphanomyces</taxon>
    </lineage>
</organism>
<dbReference type="EMBL" id="QUTI01014133">
    <property type="protein sequence ID" value="RLO12222.1"/>
    <property type="molecule type" value="Genomic_DNA"/>
</dbReference>
<protein>
    <recommendedName>
        <fullName evidence="1">FATC domain-containing protein</fullName>
    </recommendedName>
</protein>
<dbReference type="Proteomes" id="UP000275652">
    <property type="component" value="Unassembled WGS sequence"/>
</dbReference>
<proteinExistence type="predicted"/>
<name>A0A9X8HFB9_APHAT</name>
<dbReference type="PANTHER" id="PTHR11139">
    <property type="entry name" value="ATAXIA TELANGIECTASIA MUTATED ATM -RELATED"/>
    <property type="match status" value="1"/>
</dbReference>
<dbReference type="Pfam" id="PF02260">
    <property type="entry name" value="FATC"/>
    <property type="match status" value="1"/>
</dbReference>
<dbReference type="InterPro" id="IPR050517">
    <property type="entry name" value="DDR_Repair_Kinase"/>
</dbReference>
<dbReference type="GO" id="GO:0004674">
    <property type="term" value="F:protein serine/threonine kinase activity"/>
    <property type="evidence" value="ECO:0007669"/>
    <property type="project" value="TreeGrafter"/>
</dbReference>
<accession>A0A9X8HFB9</accession>
<evidence type="ECO:0000313" key="2">
    <source>
        <dbReference type="EMBL" id="RLO12222.1"/>
    </source>
</evidence>
<dbReference type="GO" id="GO:0005634">
    <property type="term" value="C:nucleus"/>
    <property type="evidence" value="ECO:0007669"/>
    <property type="project" value="TreeGrafter"/>
</dbReference>
<evidence type="ECO:0000259" key="1">
    <source>
        <dbReference type="PROSITE" id="PS51190"/>
    </source>
</evidence>
<evidence type="ECO:0000313" key="3">
    <source>
        <dbReference type="Proteomes" id="UP000275652"/>
    </source>
</evidence>